<organism evidence="1 2">
    <name type="scientific">Actinocorallia herbida</name>
    <dbReference type="NCBI Taxonomy" id="58109"/>
    <lineage>
        <taxon>Bacteria</taxon>
        <taxon>Bacillati</taxon>
        <taxon>Actinomycetota</taxon>
        <taxon>Actinomycetes</taxon>
        <taxon>Streptosporangiales</taxon>
        <taxon>Thermomonosporaceae</taxon>
        <taxon>Actinocorallia</taxon>
    </lineage>
</organism>
<proteinExistence type="predicted"/>
<dbReference type="EMBL" id="RJKE01000001">
    <property type="protein sequence ID" value="ROO83535.1"/>
    <property type="molecule type" value="Genomic_DNA"/>
</dbReference>
<dbReference type="AlphaFoldDB" id="A0A3N1CQQ3"/>
<accession>A0A3N1CQQ3</accession>
<sequence length="44" mass="4455">MTAREHDVLTRLGNAAMAVGLSLSPSGVFARLPLGLPTGTGFDG</sequence>
<name>A0A3N1CQQ3_9ACTN</name>
<dbReference type="RefSeq" id="WP_281280841.1">
    <property type="nucleotide sequence ID" value="NZ_RJKE01000001.1"/>
</dbReference>
<evidence type="ECO:0000313" key="2">
    <source>
        <dbReference type="Proteomes" id="UP000272400"/>
    </source>
</evidence>
<comment type="caution">
    <text evidence="1">The sequence shown here is derived from an EMBL/GenBank/DDBJ whole genome shotgun (WGS) entry which is preliminary data.</text>
</comment>
<gene>
    <name evidence="1" type="ORF">EDD29_1038</name>
</gene>
<keyword evidence="2" id="KW-1185">Reference proteome</keyword>
<dbReference type="Proteomes" id="UP000272400">
    <property type="component" value="Unassembled WGS sequence"/>
</dbReference>
<reference evidence="1 2" key="1">
    <citation type="submission" date="2018-11" db="EMBL/GenBank/DDBJ databases">
        <title>Sequencing the genomes of 1000 actinobacteria strains.</title>
        <authorList>
            <person name="Klenk H.-P."/>
        </authorList>
    </citation>
    <scope>NUCLEOTIDE SEQUENCE [LARGE SCALE GENOMIC DNA]</scope>
    <source>
        <strain evidence="1 2">DSM 44254</strain>
    </source>
</reference>
<protein>
    <submittedName>
        <fullName evidence="1">Uncharacterized protein</fullName>
    </submittedName>
</protein>
<evidence type="ECO:0000313" key="1">
    <source>
        <dbReference type="EMBL" id="ROO83535.1"/>
    </source>
</evidence>